<proteinExistence type="predicted"/>
<accession>G0P009</accession>
<dbReference type="InterPro" id="IPR036047">
    <property type="entry name" value="F-box-like_dom_sf"/>
</dbReference>
<dbReference type="EMBL" id="GL379994">
    <property type="protein sequence ID" value="EGT41389.1"/>
    <property type="molecule type" value="Genomic_DNA"/>
</dbReference>
<dbReference type="GO" id="GO:0045087">
    <property type="term" value="P:innate immune response"/>
    <property type="evidence" value="ECO:0007669"/>
    <property type="project" value="TreeGrafter"/>
</dbReference>
<keyword evidence="3" id="KW-1185">Reference proteome</keyword>
<dbReference type="FunCoup" id="G0P009">
    <property type="interactions" value="412"/>
</dbReference>
<gene>
    <name evidence="2" type="primary">Cbn-fbxa-84</name>
    <name evidence="2" type="ORF">CAEBREN_20109</name>
</gene>
<dbReference type="Proteomes" id="UP000008068">
    <property type="component" value="Unassembled WGS sequence"/>
</dbReference>
<feature type="domain" description="F-box" evidence="1">
    <location>
        <begin position="22"/>
        <end position="70"/>
    </location>
</feature>
<dbReference type="STRING" id="135651.G0P009"/>
<dbReference type="CDD" id="cd22150">
    <property type="entry name" value="F-box_CeFBXA-like"/>
    <property type="match status" value="1"/>
</dbReference>
<sequence>MEQCLPLKAVYESCENSTRKGQKGFGDMPIEIVDNILEYVDHRFERILMRRVCRGFRDIIDRDIPFYKRISVYHFDSRNPTVKIYLDNDAISYKPEGKGCTMGYGNQKEVSIKKKNFLKMALGHVGYLLHNPHLQLEQFNVMDFKKEGGAGVTQLPYLEQVLSSLNHQLHVSEIDLPKTTLSNHIHLLKHFKPGVLKRIDCYCEGGEDDVNNLFGLDQWRMAENKLIYIDLTGDDSSILMDVVRNSEDFEIGRPELVPEEIAEIKKVLLEMRNFQYGCIFSNKENYAMDIEAIKGALGEFDADRRTPEWPCYPIPGSDKFLVFRFEFKRKNMIEIGRYAAS</sequence>
<dbReference type="eggNOG" id="ENOG502T3KG">
    <property type="taxonomic scope" value="Eukaryota"/>
</dbReference>
<dbReference type="InterPro" id="IPR001810">
    <property type="entry name" value="F-box_dom"/>
</dbReference>
<dbReference type="InterPro" id="IPR040161">
    <property type="entry name" value="FB224"/>
</dbReference>
<dbReference type="AlphaFoldDB" id="G0P009"/>
<dbReference type="InParanoid" id="G0P009"/>
<dbReference type="PANTHER" id="PTHR23015">
    <property type="entry name" value="UNCHARACTERIZED C.ELEGANS PROTEIN"/>
    <property type="match status" value="1"/>
</dbReference>
<name>G0P009_CAEBE</name>
<dbReference type="InterPro" id="IPR002900">
    <property type="entry name" value="DUF38/FTH_CAE_spp"/>
</dbReference>
<dbReference type="HOGENOM" id="CLU_030831_3_2_1"/>
<evidence type="ECO:0000259" key="1">
    <source>
        <dbReference type="PROSITE" id="PS50181"/>
    </source>
</evidence>
<evidence type="ECO:0000313" key="3">
    <source>
        <dbReference type="Proteomes" id="UP000008068"/>
    </source>
</evidence>
<dbReference type="OrthoDB" id="5911064at2759"/>
<organism evidence="3">
    <name type="scientific">Caenorhabditis brenneri</name>
    <name type="common">Nematode worm</name>
    <dbReference type="NCBI Taxonomy" id="135651"/>
    <lineage>
        <taxon>Eukaryota</taxon>
        <taxon>Metazoa</taxon>
        <taxon>Ecdysozoa</taxon>
        <taxon>Nematoda</taxon>
        <taxon>Chromadorea</taxon>
        <taxon>Rhabditida</taxon>
        <taxon>Rhabditina</taxon>
        <taxon>Rhabditomorpha</taxon>
        <taxon>Rhabditoidea</taxon>
        <taxon>Rhabditidae</taxon>
        <taxon>Peloderinae</taxon>
        <taxon>Caenorhabditis</taxon>
    </lineage>
</organism>
<evidence type="ECO:0000313" key="2">
    <source>
        <dbReference type="EMBL" id="EGT41389.1"/>
    </source>
</evidence>
<reference evidence="3" key="1">
    <citation type="submission" date="2011-07" db="EMBL/GenBank/DDBJ databases">
        <authorList>
            <consortium name="Caenorhabditis brenneri Sequencing and Analysis Consortium"/>
            <person name="Wilson R.K."/>
        </authorList>
    </citation>
    <scope>NUCLEOTIDE SEQUENCE [LARGE SCALE GENOMIC DNA]</scope>
    <source>
        <strain evidence="3">PB2801</strain>
    </source>
</reference>
<dbReference type="SMART" id="SM00256">
    <property type="entry name" value="FBOX"/>
    <property type="match status" value="1"/>
</dbReference>
<protein>
    <submittedName>
        <fullName evidence="2">CBN-FBXA-84 protein</fullName>
    </submittedName>
</protein>
<dbReference type="PROSITE" id="PS50181">
    <property type="entry name" value="FBOX"/>
    <property type="match status" value="1"/>
</dbReference>
<dbReference type="PANTHER" id="PTHR23015:SF4">
    <property type="entry name" value="DUF38 DOMAIN-CONTAINING PROTEIN-RELATED"/>
    <property type="match status" value="1"/>
</dbReference>
<dbReference type="Pfam" id="PF00646">
    <property type="entry name" value="F-box"/>
    <property type="match status" value="1"/>
</dbReference>
<dbReference type="Pfam" id="PF01827">
    <property type="entry name" value="FTH"/>
    <property type="match status" value="1"/>
</dbReference>
<dbReference type="SUPFAM" id="SSF81383">
    <property type="entry name" value="F-box domain"/>
    <property type="match status" value="1"/>
</dbReference>